<dbReference type="InterPro" id="IPR045397">
    <property type="entry name" value="TumE-like"/>
</dbReference>
<sequence length="121" mass="13952">MAEDKDVETLLDLHGSIFDQGDGYWLKIEAWRVQPDTGIPHGIRYCLTLHEPYGKRILGFDNAHAIKPPKKFKYAGRVFPYDHRHRHASDKGTPYGYTTAHQLLVDFFAEVDRVLEQVRSA</sequence>
<protein>
    <submittedName>
        <fullName evidence="1">Uncharacterized protein</fullName>
    </submittedName>
</protein>
<accession>A0ABX0ADK5</accession>
<dbReference type="EMBL" id="QOVG01000001">
    <property type="protein sequence ID" value="NDK37329.1"/>
    <property type="molecule type" value="Genomic_DNA"/>
</dbReference>
<gene>
    <name evidence="1" type="ORF">DT603_00520</name>
</gene>
<keyword evidence="2" id="KW-1185">Reference proteome</keyword>
<name>A0ABX0ADK5_9GAMM</name>
<evidence type="ECO:0000313" key="2">
    <source>
        <dbReference type="Proteomes" id="UP001429354"/>
    </source>
</evidence>
<dbReference type="Pfam" id="PF20126">
    <property type="entry name" value="TumE"/>
    <property type="match status" value="1"/>
</dbReference>
<dbReference type="Proteomes" id="UP001429354">
    <property type="component" value="Unassembled WGS sequence"/>
</dbReference>
<proteinExistence type="predicted"/>
<organism evidence="1 2">
    <name type="scientific">Pseudoxanthomonas gei</name>
    <dbReference type="NCBI Taxonomy" id="1383030"/>
    <lineage>
        <taxon>Bacteria</taxon>
        <taxon>Pseudomonadati</taxon>
        <taxon>Pseudomonadota</taxon>
        <taxon>Gammaproteobacteria</taxon>
        <taxon>Lysobacterales</taxon>
        <taxon>Lysobacteraceae</taxon>
        <taxon>Pseudoxanthomonas</taxon>
    </lineage>
</organism>
<evidence type="ECO:0000313" key="1">
    <source>
        <dbReference type="EMBL" id="NDK37329.1"/>
    </source>
</evidence>
<reference evidence="1 2" key="1">
    <citation type="submission" date="2018-07" db="EMBL/GenBank/DDBJ databases">
        <title>Whole genome Sequencing of Pseudoxanthomonas gei KCTC 32298 (T).</title>
        <authorList>
            <person name="Kumar S."/>
            <person name="Bansal K."/>
            <person name="Kaur A."/>
            <person name="Patil P."/>
            <person name="Sharma S."/>
            <person name="Patil P.B."/>
        </authorList>
    </citation>
    <scope>NUCLEOTIDE SEQUENCE [LARGE SCALE GENOMIC DNA]</scope>
    <source>
        <strain evidence="1 2">KCTC 32298</strain>
    </source>
</reference>
<comment type="caution">
    <text evidence="1">The sequence shown here is derived from an EMBL/GenBank/DDBJ whole genome shotgun (WGS) entry which is preliminary data.</text>
</comment>
<dbReference type="RefSeq" id="WP_162347901.1">
    <property type="nucleotide sequence ID" value="NZ_QOVG01000001.1"/>
</dbReference>